<evidence type="ECO:0000313" key="1">
    <source>
        <dbReference type="EMBL" id="KAJ8034662.1"/>
    </source>
</evidence>
<dbReference type="Proteomes" id="UP001152320">
    <property type="component" value="Chromosome 10"/>
</dbReference>
<keyword evidence="2" id="KW-1185">Reference proteome</keyword>
<dbReference type="EMBL" id="JAIZAY010000010">
    <property type="protein sequence ID" value="KAJ8034662.1"/>
    <property type="molecule type" value="Genomic_DNA"/>
</dbReference>
<sequence length="266" mass="29787">MLQTRLDEINNRSEDNALKFFLPREGIVLPDPLTRDQHVVLIGYGQVIATSFEESLTRAQKESFETRSDSLSFHLPHLTSGPGRLPHLSLVLSRYTSSKTNVIDPNFGLTPKIEADELKYSSNQSYIGLSFSYGKNLKLKMSGELSGSCRRPPDKVVTDFRKYGNELQISQQPPDFSICDRLGGIDVAYCSVWRRYGEDITLYGSNVCQFWNHARNVTACQLSINVTEISIKLRDALALPHSEEPEAIEAETIKGFRGIGLISPCV</sequence>
<gene>
    <name evidence="1" type="ORF">HOLleu_21591</name>
</gene>
<comment type="caution">
    <text evidence="1">The sequence shown here is derived from an EMBL/GenBank/DDBJ whole genome shotgun (WGS) entry which is preliminary data.</text>
</comment>
<name>A0A9Q1H439_HOLLE</name>
<accession>A0A9Q1H439</accession>
<protein>
    <submittedName>
        <fullName evidence="1">Uncharacterized protein</fullName>
    </submittedName>
</protein>
<evidence type="ECO:0000313" key="2">
    <source>
        <dbReference type="Proteomes" id="UP001152320"/>
    </source>
</evidence>
<organism evidence="1 2">
    <name type="scientific">Holothuria leucospilota</name>
    <name type="common">Black long sea cucumber</name>
    <name type="synonym">Mertensiothuria leucospilota</name>
    <dbReference type="NCBI Taxonomy" id="206669"/>
    <lineage>
        <taxon>Eukaryota</taxon>
        <taxon>Metazoa</taxon>
        <taxon>Echinodermata</taxon>
        <taxon>Eleutherozoa</taxon>
        <taxon>Echinozoa</taxon>
        <taxon>Holothuroidea</taxon>
        <taxon>Aspidochirotacea</taxon>
        <taxon>Aspidochirotida</taxon>
        <taxon>Holothuriidae</taxon>
        <taxon>Holothuria</taxon>
    </lineage>
</organism>
<reference evidence="1" key="1">
    <citation type="submission" date="2021-10" db="EMBL/GenBank/DDBJ databases">
        <title>Tropical sea cucumber genome reveals ecological adaptation and Cuvierian tubules defense mechanism.</title>
        <authorList>
            <person name="Chen T."/>
        </authorList>
    </citation>
    <scope>NUCLEOTIDE SEQUENCE</scope>
    <source>
        <strain evidence="1">Nanhai2018</strain>
        <tissue evidence="1">Muscle</tissue>
    </source>
</reference>
<dbReference type="AlphaFoldDB" id="A0A9Q1H439"/>
<proteinExistence type="predicted"/>